<dbReference type="AlphaFoldDB" id="A0AAX3LN20"/>
<keyword evidence="1" id="KW-0472">Membrane</keyword>
<sequence length="84" mass="9382">MSLPALLPALIVLALALWFYLVFALVMEHRRHAARRSGQPYAGLRDAAQVWSKMLGAPEYRGARRRVALVSLALLALLLLRAFL</sequence>
<evidence type="ECO:0000313" key="3">
    <source>
        <dbReference type="Proteomes" id="UP001210770"/>
    </source>
</evidence>
<evidence type="ECO:0000256" key="1">
    <source>
        <dbReference type="SAM" id="Phobius"/>
    </source>
</evidence>
<name>A0AAX3LN20_9RHOB</name>
<protein>
    <submittedName>
        <fullName evidence="2">Uncharacterized protein</fullName>
    </submittedName>
</protein>
<evidence type="ECO:0000313" key="2">
    <source>
        <dbReference type="EMBL" id="WCE70029.1"/>
    </source>
</evidence>
<reference evidence="2" key="1">
    <citation type="submission" date="2023-01" db="EMBL/GenBank/DDBJ databases">
        <title>Comparative genomic analysis of cold water coral derived Sulfitobacter faviae: insights into their metabolism and habitat adaptation.</title>
        <authorList>
            <person name="Guo Y."/>
            <person name="Lin S."/>
            <person name="Huang Z."/>
            <person name="Tang K."/>
            <person name="Wang X."/>
        </authorList>
    </citation>
    <scope>NUCLEOTIDE SEQUENCE</scope>
    <source>
        <strain evidence="2">SCSIO W_1865</strain>
    </source>
</reference>
<keyword evidence="1" id="KW-0812">Transmembrane</keyword>
<organism evidence="2 3">
    <name type="scientific">Sulfitobacter faviae</name>
    <dbReference type="NCBI Taxonomy" id="1775881"/>
    <lineage>
        <taxon>Bacteria</taxon>
        <taxon>Pseudomonadati</taxon>
        <taxon>Pseudomonadota</taxon>
        <taxon>Alphaproteobacteria</taxon>
        <taxon>Rhodobacterales</taxon>
        <taxon>Roseobacteraceae</taxon>
        <taxon>Sulfitobacter</taxon>
    </lineage>
</organism>
<feature type="transmembrane region" description="Helical" evidence="1">
    <location>
        <begin position="6"/>
        <end position="27"/>
    </location>
</feature>
<feature type="transmembrane region" description="Helical" evidence="1">
    <location>
        <begin position="67"/>
        <end position="83"/>
    </location>
</feature>
<gene>
    <name evidence="2" type="ORF">PL336_14720</name>
</gene>
<dbReference type="Proteomes" id="UP001210770">
    <property type="component" value="Chromosome"/>
</dbReference>
<accession>A0AAX3LN20</accession>
<dbReference type="RefSeq" id="WP_271688349.1">
    <property type="nucleotide sequence ID" value="NZ_CP116423.1"/>
</dbReference>
<keyword evidence="1" id="KW-1133">Transmembrane helix</keyword>
<dbReference type="EMBL" id="CP116423">
    <property type="protein sequence ID" value="WCE70029.1"/>
    <property type="molecule type" value="Genomic_DNA"/>
</dbReference>
<proteinExistence type="predicted"/>